<reference evidence="2 3" key="1">
    <citation type="submission" date="2024-01" db="EMBL/GenBank/DDBJ databases">
        <title>New evidence supports the origin of RcGTA from prophage.</title>
        <authorList>
            <person name="Xu Y."/>
            <person name="Liu B."/>
            <person name="Chen F."/>
        </authorList>
    </citation>
    <scope>NUCLEOTIDE SEQUENCE [LARGE SCALE GENOMIC DNA]</scope>
    <source>
        <strain evidence="2 3">CBW1107-2</strain>
    </source>
</reference>
<evidence type="ECO:0000259" key="1">
    <source>
        <dbReference type="Pfam" id="PF03205"/>
    </source>
</evidence>
<evidence type="ECO:0000313" key="2">
    <source>
        <dbReference type="EMBL" id="MEX4007875.1"/>
    </source>
</evidence>
<dbReference type="InterPro" id="IPR052539">
    <property type="entry name" value="MGD_biosynthesis_adapter"/>
</dbReference>
<sequence length="167" mass="18224">MAQRVIGIAGWKNSGKTTLTERLVAELSARGWSVSTVKRAHHEADIDREGTDSFRHRSAGASEVMLVTPLRWALMHELREEPEPDLEAMLARLSPCDLVIVEGYKGSPHPKIETRRIEAKDQTPLPASSNVIAIAADHAIADAAVPVFELDAVPAIADFVEAVTDLR</sequence>
<proteinExistence type="predicted"/>
<dbReference type="Proteomes" id="UP001559025">
    <property type="component" value="Unassembled WGS sequence"/>
</dbReference>
<dbReference type="Gene3D" id="3.40.50.300">
    <property type="entry name" value="P-loop containing nucleotide triphosphate hydrolases"/>
    <property type="match status" value="1"/>
</dbReference>
<name>A0ABV3WT86_9HYPH</name>
<dbReference type="PANTHER" id="PTHR40072">
    <property type="entry name" value="MOLYBDOPTERIN-GUANINE DINUCLEOTIDE BIOSYNTHESIS ADAPTER PROTEIN-RELATED"/>
    <property type="match status" value="1"/>
</dbReference>
<dbReference type="SUPFAM" id="SSF52540">
    <property type="entry name" value="P-loop containing nucleoside triphosphate hydrolases"/>
    <property type="match status" value="1"/>
</dbReference>
<evidence type="ECO:0000313" key="3">
    <source>
        <dbReference type="Proteomes" id="UP001559025"/>
    </source>
</evidence>
<protein>
    <submittedName>
        <fullName evidence="2">Molybdopterin-guanine dinucleotide biosynthesis protein B</fullName>
    </submittedName>
</protein>
<dbReference type="NCBIfam" id="TIGR00176">
    <property type="entry name" value="mobB"/>
    <property type="match status" value="1"/>
</dbReference>
<organism evidence="2 3">
    <name type="scientific">Neoaquamicrobium sediminum</name>
    <dbReference type="NCBI Taxonomy" id="1849104"/>
    <lineage>
        <taxon>Bacteria</taxon>
        <taxon>Pseudomonadati</taxon>
        <taxon>Pseudomonadota</taxon>
        <taxon>Alphaproteobacteria</taxon>
        <taxon>Hyphomicrobiales</taxon>
        <taxon>Phyllobacteriaceae</taxon>
        <taxon>Neoaquamicrobium</taxon>
    </lineage>
</organism>
<keyword evidence="3" id="KW-1185">Reference proteome</keyword>
<dbReference type="PANTHER" id="PTHR40072:SF1">
    <property type="entry name" value="MOLYBDOPTERIN-GUANINE DINUCLEOTIDE BIOSYNTHESIS ADAPTER PROTEIN"/>
    <property type="match status" value="1"/>
</dbReference>
<dbReference type="InterPro" id="IPR027417">
    <property type="entry name" value="P-loop_NTPase"/>
</dbReference>
<gene>
    <name evidence="2" type="primary">mobB</name>
    <name evidence="2" type="ORF">V1479_11210</name>
</gene>
<dbReference type="Pfam" id="PF03205">
    <property type="entry name" value="MobB"/>
    <property type="match status" value="1"/>
</dbReference>
<dbReference type="InterPro" id="IPR004435">
    <property type="entry name" value="MobB_dom"/>
</dbReference>
<feature type="domain" description="Molybdopterin-guanine dinucleotide biosynthesis protein B (MobB)" evidence="1">
    <location>
        <begin position="5"/>
        <end position="137"/>
    </location>
</feature>
<accession>A0ABV3WT86</accession>
<dbReference type="CDD" id="cd03116">
    <property type="entry name" value="MobB"/>
    <property type="match status" value="1"/>
</dbReference>
<dbReference type="RefSeq" id="WP_244648990.1">
    <property type="nucleotide sequence ID" value="NZ_JABETK010000002.1"/>
</dbReference>
<comment type="caution">
    <text evidence="2">The sequence shown here is derived from an EMBL/GenBank/DDBJ whole genome shotgun (WGS) entry which is preliminary data.</text>
</comment>
<dbReference type="EMBL" id="JAZHFV010000003">
    <property type="protein sequence ID" value="MEX4007875.1"/>
    <property type="molecule type" value="Genomic_DNA"/>
</dbReference>